<accession>A0A1N7JG00</accession>
<protein>
    <submittedName>
        <fullName evidence="4">CBS domain-containing protein</fullName>
    </submittedName>
</protein>
<gene>
    <name evidence="4" type="ORF">SAMN05444817_10735</name>
</gene>
<evidence type="ECO:0000256" key="1">
    <source>
        <dbReference type="PROSITE-ProRule" id="PRU00703"/>
    </source>
</evidence>
<sequence>MANSANQDGPGTERGQETRPRNRAVPFLAAFNEIEGFLRSALDAKKTDSFNWMVSKAEKQHIITTAQANDLKEFASLRNAISHGEYQDYRPIAEPLPETVADIEAIRDQLLNPALAIDVIGHQDVITFAPDEDVHEALDAIRDTGISQFPIYDGKQCIGVLTTNTIARWLADELSDDDSITNSSIEHVLGFNERKDKAVFLPRTATATEVIAALTAPQRKQVLPRLAIITEHGHDNQHPLRVITPSNLPALFDAV</sequence>
<dbReference type="Pfam" id="PF00571">
    <property type="entry name" value="CBS"/>
    <property type="match status" value="1"/>
</dbReference>
<dbReference type="EMBL" id="FTOF01000007">
    <property type="protein sequence ID" value="SIS48257.1"/>
    <property type="molecule type" value="Genomic_DNA"/>
</dbReference>
<dbReference type="Proteomes" id="UP000186292">
    <property type="component" value="Unassembled WGS sequence"/>
</dbReference>
<evidence type="ECO:0000313" key="5">
    <source>
        <dbReference type="Proteomes" id="UP000186292"/>
    </source>
</evidence>
<reference evidence="5" key="1">
    <citation type="submission" date="2017-01" db="EMBL/GenBank/DDBJ databases">
        <authorList>
            <person name="Varghese N."/>
            <person name="Submissions S."/>
        </authorList>
    </citation>
    <scope>NUCLEOTIDE SEQUENCE [LARGE SCALE GENOMIC DNA]</scope>
    <source>
        <strain evidence="5">DSM 44531</strain>
    </source>
</reference>
<feature type="domain" description="CBS" evidence="3">
    <location>
        <begin position="120"/>
        <end position="179"/>
    </location>
</feature>
<dbReference type="OrthoDB" id="4417510at2"/>
<dbReference type="InterPro" id="IPR046342">
    <property type="entry name" value="CBS_dom_sf"/>
</dbReference>
<dbReference type="STRING" id="1161099.SAMN05444817_10735"/>
<dbReference type="AlphaFoldDB" id="A0A1N7JG00"/>
<keyword evidence="5" id="KW-1185">Reference proteome</keyword>
<proteinExistence type="predicted"/>
<dbReference type="InterPro" id="IPR000644">
    <property type="entry name" value="CBS_dom"/>
</dbReference>
<evidence type="ECO:0000256" key="2">
    <source>
        <dbReference type="SAM" id="MobiDB-lite"/>
    </source>
</evidence>
<dbReference type="SMART" id="SM00116">
    <property type="entry name" value="CBS"/>
    <property type="match status" value="1"/>
</dbReference>
<dbReference type="RefSeq" id="WP_084560598.1">
    <property type="nucleotide sequence ID" value="NZ_CP046976.1"/>
</dbReference>
<name>A0A1N7JG00_9CORY</name>
<feature type="region of interest" description="Disordered" evidence="2">
    <location>
        <begin position="1"/>
        <end position="22"/>
    </location>
</feature>
<dbReference type="Gene3D" id="3.10.580.10">
    <property type="entry name" value="CBS-domain"/>
    <property type="match status" value="1"/>
</dbReference>
<dbReference type="SUPFAM" id="SSF54631">
    <property type="entry name" value="CBS-domain pair"/>
    <property type="match status" value="1"/>
</dbReference>
<organism evidence="4 5">
    <name type="scientific">Corynebacterium appendicis CIP 107643</name>
    <dbReference type="NCBI Taxonomy" id="1161099"/>
    <lineage>
        <taxon>Bacteria</taxon>
        <taxon>Bacillati</taxon>
        <taxon>Actinomycetota</taxon>
        <taxon>Actinomycetes</taxon>
        <taxon>Mycobacteriales</taxon>
        <taxon>Corynebacteriaceae</taxon>
        <taxon>Corynebacterium</taxon>
    </lineage>
</organism>
<dbReference type="PROSITE" id="PS51371">
    <property type="entry name" value="CBS"/>
    <property type="match status" value="1"/>
</dbReference>
<evidence type="ECO:0000259" key="3">
    <source>
        <dbReference type="PROSITE" id="PS51371"/>
    </source>
</evidence>
<evidence type="ECO:0000313" key="4">
    <source>
        <dbReference type="EMBL" id="SIS48257.1"/>
    </source>
</evidence>
<keyword evidence="1" id="KW-0129">CBS domain</keyword>